<feature type="coiled-coil region" evidence="1">
    <location>
        <begin position="17"/>
        <end position="44"/>
    </location>
</feature>
<evidence type="ECO:0000313" key="3">
    <source>
        <dbReference type="Proteomes" id="UP001183643"/>
    </source>
</evidence>
<proteinExistence type="predicted"/>
<dbReference type="InterPro" id="IPR036689">
    <property type="entry name" value="ESAT-6-like_sf"/>
</dbReference>
<dbReference type="RefSeq" id="WP_310363730.1">
    <property type="nucleotide sequence ID" value="NZ_JAVDYB010000001.1"/>
</dbReference>
<name>A0AAE3YHY8_9ACTN</name>
<protein>
    <submittedName>
        <fullName evidence="2">Uncharacterized protein YukE</fullName>
    </submittedName>
</protein>
<dbReference type="SUPFAM" id="SSF140453">
    <property type="entry name" value="EsxAB dimer-like"/>
    <property type="match status" value="1"/>
</dbReference>
<accession>A0AAE3YHY8</accession>
<evidence type="ECO:0000313" key="2">
    <source>
        <dbReference type="EMBL" id="MDR7274268.1"/>
    </source>
</evidence>
<dbReference type="AlphaFoldDB" id="A0AAE3YHY8"/>
<keyword evidence="3" id="KW-1185">Reference proteome</keyword>
<organism evidence="2 3">
    <name type="scientific">Catenuloplanes atrovinosus</name>
    <dbReference type="NCBI Taxonomy" id="137266"/>
    <lineage>
        <taxon>Bacteria</taxon>
        <taxon>Bacillati</taxon>
        <taxon>Actinomycetota</taxon>
        <taxon>Actinomycetes</taxon>
        <taxon>Micromonosporales</taxon>
        <taxon>Micromonosporaceae</taxon>
        <taxon>Catenuloplanes</taxon>
    </lineage>
</organism>
<reference evidence="2" key="1">
    <citation type="submission" date="2023-07" db="EMBL/GenBank/DDBJ databases">
        <title>Sequencing the genomes of 1000 actinobacteria strains.</title>
        <authorList>
            <person name="Klenk H.-P."/>
        </authorList>
    </citation>
    <scope>NUCLEOTIDE SEQUENCE</scope>
    <source>
        <strain evidence="2">DSM 44707</strain>
    </source>
</reference>
<comment type="caution">
    <text evidence="2">The sequence shown here is derived from an EMBL/GenBank/DDBJ whole genome shotgun (WGS) entry which is preliminary data.</text>
</comment>
<dbReference type="Proteomes" id="UP001183643">
    <property type="component" value="Unassembled WGS sequence"/>
</dbReference>
<gene>
    <name evidence="2" type="ORF">J2S41_001046</name>
</gene>
<keyword evidence="1" id="KW-0175">Coiled coil</keyword>
<sequence length="96" mass="10896">MQDGQIKYDYAAMDDAYEEMLQVSKNMQSEIEALMDDARELLAASDGTFVTEYNAKAGNISEEFTRLNEEMSFRANQLQQMFSDMGVFDQKLGDGI</sequence>
<evidence type="ECO:0000256" key="1">
    <source>
        <dbReference type="SAM" id="Coils"/>
    </source>
</evidence>
<dbReference type="Gene3D" id="1.10.287.1060">
    <property type="entry name" value="ESAT-6-like"/>
    <property type="match status" value="1"/>
</dbReference>
<dbReference type="EMBL" id="JAVDYB010000001">
    <property type="protein sequence ID" value="MDR7274268.1"/>
    <property type="molecule type" value="Genomic_DNA"/>
</dbReference>